<organism evidence="3 4">
    <name type="scientific">Paraglomus brasilianum</name>
    <dbReference type="NCBI Taxonomy" id="144538"/>
    <lineage>
        <taxon>Eukaryota</taxon>
        <taxon>Fungi</taxon>
        <taxon>Fungi incertae sedis</taxon>
        <taxon>Mucoromycota</taxon>
        <taxon>Glomeromycotina</taxon>
        <taxon>Glomeromycetes</taxon>
        <taxon>Paraglomerales</taxon>
        <taxon>Paraglomeraceae</taxon>
        <taxon>Paraglomus</taxon>
    </lineage>
</organism>
<evidence type="ECO:0000313" key="3">
    <source>
        <dbReference type="EMBL" id="CAG8657942.1"/>
    </source>
</evidence>
<keyword evidence="4" id="KW-1185">Reference proteome</keyword>
<keyword evidence="2" id="KW-0472">Membrane</keyword>
<evidence type="ECO:0000256" key="2">
    <source>
        <dbReference type="SAM" id="Phobius"/>
    </source>
</evidence>
<dbReference type="AlphaFoldDB" id="A0A9N9E0H1"/>
<keyword evidence="2" id="KW-1133">Transmembrane helix</keyword>
<comment type="caution">
    <text evidence="3">The sequence shown here is derived from an EMBL/GenBank/DDBJ whole genome shotgun (WGS) entry which is preliminary data.</text>
</comment>
<feature type="region of interest" description="Disordered" evidence="1">
    <location>
        <begin position="189"/>
        <end position="216"/>
    </location>
</feature>
<feature type="transmembrane region" description="Helical" evidence="2">
    <location>
        <begin position="307"/>
        <end position="324"/>
    </location>
</feature>
<gene>
    <name evidence="3" type="ORF">PBRASI_LOCUS10624</name>
</gene>
<evidence type="ECO:0000256" key="1">
    <source>
        <dbReference type="SAM" id="MobiDB-lite"/>
    </source>
</evidence>
<feature type="compositionally biased region" description="Polar residues" evidence="1">
    <location>
        <begin position="203"/>
        <end position="216"/>
    </location>
</feature>
<name>A0A9N9E0H1_9GLOM</name>
<dbReference type="EMBL" id="CAJVPI010003394">
    <property type="protein sequence ID" value="CAG8657942.1"/>
    <property type="molecule type" value="Genomic_DNA"/>
</dbReference>
<sequence length="435" mass="49346">MTYVKDLEEEIHHILQSSSKFRNYNSELRDKYIKQEENFDQERKRWDRDRKKWSKKLGGANTEIQKLRTHDLELINETRRLQIENTRKDISLAESKAKHATKLEEIKSLRNGMKLLKDKLDLSQKDSSKKGSEIESLKSKIVELALKISELERLKPEDISGSIIGGDDKGQSPMTRRVALKELVSTIKNTQSEEQSSISNSSRGITPLQSNNISTVSGSNKNLSKYFVHRKNMNPIEKIDGEITENYQKMIPRSTPSANPYLTQRGNNSGASAKPHMSSLIKSNAQMRPSLEALPLPAVASTLMSPLSAYIFLALLIIAVVWFVRRTWNIGRLEAPLLHRPEGATLKGHKKSDRLRDMWIGYVNNSALRASSSIDIRMHHTKPEYEYYFGTTCLKPGPYRGINQKARALRAQFGHSPHNGPANDDTRLNASSAQQ</sequence>
<keyword evidence="2" id="KW-0812">Transmembrane</keyword>
<proteinExistence type="predicted"/>
<dbReference type="Proteomes" id="UP000789739">
    <property type="component" value="Unassembled WGS sequence"/>
</dbReference>
<evidence type="ECO:0000313" key="4">
    <source>
        <dbReference type="Proteomes" id="UP000789739"/>
    </source>
</evidence>
<feature type="compositionally biased region" description="Low complexity" evidence="1">
    <location>
        <begin position="192"/>
        <end position="202"/>
    </location>
</feature>
<feature type="region of interest" description="Disordered" evidence="1">
    <location>
        <begin position="413"/>
        <end position="435"/>
    </location>
</feature>
<accession>A0A9N9E0H1</accession>
<reference evidence="3" key="1">
    <citation type="submission" date="2021-06" db="EMBL/GenBank/DDBJ databases">
        <authorList>
            <person name="Kallberg Y."/>
            <person name="Tangrot J."/>
            <person name="Rosling A."/>
        </authorList>
    </citation>
    <scope>NUCLEOTIDE SEQUENCE</scope>
    <source>
        <strain evidence="3">BR232B</strain>
    </source>
</reference>
<protein>
    <submittedName>
        <fullName evidence="3">9429_t:CDS:1</fullName>
    </submittedName>
</protein>
<dbReference type="OrthoDB" id="2431315at2759"/>